<evidence type="ECO:0000256" key="6">
    <source>
        <dbReference type="ARBA" id="ARBA00023136"/>
    </source>
</evidence>
<feature type="domain" description="Type II secretion system protein GspF" evidence="8">
    <location>
        <begin position="26"/>
        <end position="143"/>
    </location>
</feature>
<proteinExistence type="inferred from homology"/>
<evidence type="ECO:0000259" key="8">
    <source>
        <dbReference type="Pfam" id="PF00482"/>
    </source>
</evidence>
<keyword evidence="5 7" id="KW-1133">Transmembrane helix</keyword>
<evidence type="ECO:0000256" key="4">
    <source>
        <dbReference type="ARBA" id="ARBA00022692"/>
    </source>
</evidence>
<dbReference type="Gene3D" id="1.20.81.30">
    <property type="entry name" value="Type II secretion system (T2SS), domain F"/>
    <property type="match status" value="2"/>
</dbReference>
<comment type="similarity">
    <text evidence="2">Belongs to the GSP F family.</text>
</comment>
<accession>A0A2X3W6I5</accession>
<keyword evidence="3" id="KW-1003">Cell membrane</keyword>
<feature type="transmembrane region" description="Helical" evidence="7">
    <location>
        <begin position="119"/>
        <end position="141"/>
    </location>
</feature>
<organism evidence="9 10">
    <name type="scientific">Streptococcus ferus</name>
    <dbReference type="NCBI Taxonomy" id="1345"/>
    <lineage>
        <taxon>Bacteria</taxon>
        <taxon>Bacillati</taxon>
        <taxon>Bacillota</taxon>
        <taxon>Bacilli</taxon>
        <taxon>Lactobacillales</taxon>
        <taxon>Streptococcaceae</taxon>
        <taxon>Streptococcus</taxon>
    </lineage>
</organism>
<dbReference type="NCBIfam" id="NF041012">
    <property type="entry name" value="T4P_ComGB"/>
    <property type="match status" value="1"/>
</dbReference>
<reference evidence="9 10" key="1">
    <citation type="submission" date="2018-06" db="EMBL/GenBank/DDBJ databases">
        <authorList>
            <consortium name="Pathogen Informatics"/>
            <person name="Doyle S."/>
        </authorList>
    </citation>
    <scope>NUCLEOTIDE SEQUENCE [LARGE SCALE GENOMIC DNA]</scope>
    <source>
        <strain evidence="9 10">NCTC12278</strain>
    </source>
</reference>
<protein>
    <submittedName>
        <fullName evidence="9">ABC transporter</fullName>
    </submittedName>
</protein>
<dbReference type="STRING" id="1123303.GCA_000372425_01789"/>
<dbReference type="InterPro" id="IPR047692">
    <property type="entry name" value="T4P_ComGB"/>
</dbReference>
<keyword evidence="10" id="KW-1185">Reference proteome</keyword>
<dbReference type="PANTHER" id="PTHR30012">
    <property type="entry name" value="GENERAL SECRETION PATHWAY PROTEIN"/>
    <property type="match status" value="1"/>
</dbReference>
<feature type="transmembrane region" description="Helical" evidence="7">
    <location>
        <begin position="161"/>
        <end position="179"/>
    </location>
</feature>
<dbReference type="PROSITE" id="PS50007">
    <property type="entry name" value="PIPLC_X_DOMAIN"/>
    <property type="match status" value="1"/>
</dbReference>
<evidence type="ECO:0000313" key="9">
    <source>
        <dbReference type="EMBL" id="SQF39373.1"/>
    </source>
</evidence>
<dbReference type="InterPro" id="IPR003004">
    <property type="entry name" value="GspF/PilC"/>
</dbReference>
<evidence type="ECO:0000313" key="10">
    <source>
        <dbReference type="Proteomes" id="UP000249495"/>
    </source>
</evidence>
<evidence type="ECO:0000256" key="3">
    <source>
        <dbReference type="ARBA" id="ARBA00022475"/>
    </source>
</evidence>
<evidence type="ECO:0000256" key="5">
    <source>
        <dbReference type="ARBA" id="ARBA00022989"/>
    </source>
</evidence>
<sequence>MQQDICLRKTAKPKKLTTKSQQKVIQLFHNLLSSGFHLTEVVAFLDKSQLLPKIHVEAMSQGLLQGQNLSEIMNELGFSADVVTQLALAEIHGNTESSLGKIEDYLTKVLAVKKKLFEVATYPIILLVFLVLIMLGLKNYLLPQLEEGNWATQIIGHFPTLFWLLSLLLVLTVALLFFFGKRLEPLRLMTICSRLPFFGVYVRLYLTAYYAREWGNLIGQGIEMMQIVRLMQEQKSRRFAALGRDMEAALLSGQEFHQKISHYPFFLKELGLMIEYGQVKAKLGSELIFYAEEIWERFFSSIQKAIQLIQPLVFIFVAIVIVLIYVAMLLPIYQNMEVPLT</sequence>
<dbReference type="OrthoDB" id="2294348at2"/>
<comment type="subcellular location">
    <subcellularLocation>
        <location evidence="1">Cell membrane</location>
        <topology evidence="1">Multi-pass membrane protein</topology>
    </subcellularLocation>
</comment>
<dbReference type="InterPro" id="IPR042094">
    <property type="entry name" value="T2SS_GspF_sf"/>
</dbReference>
<dbReference type="GO" id="GO:0005886">
    <property type="term" value="C:plasma membrane"/>
    <property type="evidence" value="ECO:0007669"/>
    <property type="project" value="UniProtKB-SubCell"/>
</dbReference>
<dbReference type="PANTHER" id="PTHR30012:SF0">
    <property type="entry name" value="TYPE II SECRETION SYSTEM PROTEIN F-RELATED"/>
    <property type="match status" value="1"/>
</dbReference>
<feature type="transmembrane region" description="Helical" evidence="7">
    <location>
        <begin position="312"/>
        <end position="333"/>
    </location>
</feature>
<evidence type="ECO:0000256" key="7">
    <source>
        <dbReference type="SAM" id="Phobius"/>
    </source>
</evidence>
<keyword evidence="6 7" id="KW-0472">Membrane</keyword>
<evidence type="ECO:0000256" key="1">
    <source>
        <dbReference type="ARBA" id="ARBA00004651"/>
    </source>
</evidence>
<dbReference type="EMBL" id="LS483343">
    <property type="protein sequence ID" value="SQF39373.1"/>
    <property type="molecule type" value="Genomic_DNA"/>
</dbReference>
<name>A0A2X3W6I5_9STRE</name>
<dbReference type="AlphaFoldDB" id="A0A2X3W6I5"/>
<dbReference type="KEGG" id="sfer:NCTC12278_00305"/>
<dbReference type="PRINTS" id="PR00812">
    <property type="entry name" value="BCTERIALGSPF"/>
</dbReference>
<feature type="domain" description="Type II secretion system protein GspF" evidence="8">
    <location>
        <begin position="211"/>
        <end position="331"/>
    </location>
</feature>
<evidence type="ECO:0000256" key="2">
    <source>
        <dbReference type="ARBA" id="ARBA00005745"/>
    </source>
</evidence>
<dbReference type="Pfam" id="PF00482">
    <property type="entry name" value="T2SSF"/>
    <property type="match status" value="2"/>
</dbReference>
<keyword evidence="4 7" id="KW-0812">Transmembrane</keyword>
<dbReference type="Proteomes" id="UP000249495">
    <property type="component" value="Chromosome 1"/>
</dbReference>
<dbReference type="InterPro" id="IPR018076">
    <property type="entry name" value="T2SS_GspF_dom"/>
</dbReference>
<gene>
    <name evidence="9" type="primary">comYB</name>
    <name evidence="9" type="ORF">NCTC12278_00305</name>
</gene>